<dbReference type="InterPro" id="IPR007159">
    <property type="entry name" value="SpoVT-AbrB_dom"/>
</dbReference>
<evidence type="ECO:0000313" key="2">
    <source>
        <dbReference type="EMBL" id="MBK1469211.1"/>
    </source>
</evidence>
<reference evidence="2 3" key="1">
    <citation type="submission" date="2020-09" db="EMBL/GenBank/DDBJ databases">
        <title>Parvimonas S3374 sp. nov.</title>
        <authorList>
            <person name="Buhl M."/>
        </authorList>
    </citation>
    <scope>NUCLEOTIDE SEQUENCE [LARGE SCALE GENOMIC DNA]</scope>
    <source>
        <strain evidence="2 3">S3374</strain>
    </source>
</reference>
<dbReference type="RefSeq" id="WP_201276029.1">
    <property type="nucleotide sequence ID" value="NZ_JACVDA010000031.1"/>
</dbReference>
<dbReference type="SMART" id="SM00966">
    <property type="entry name" value="SpoVT_AbrB"/>
    <property type="match status" value="1"/>
</dbReference>
<dbReference type="Pfam" id="PF04014">
    <property type="entry name" value="MazE_antitoxin"/>
    <property type="match status" value="1"/>
</dbReference>
<proteinExistence type="predicted"/>
<protein>
    <submittedName>
        <fullName evidence="2">AbrB/MazE/SpoVT family DNA-binding domain-containing protein</fullName>
    </submittedName>
</protein>
<keyword evidence="2" id="KW-0238">DNA-binding</keyword>
<sequence>MNTILSKWGNSQGIRISKEILEELGFKLGDELKLSTQNKVLKIEKSVKNIKDLFLDYEENYELESIDWGESIGKEVW</sequence>
<name>A0ABS1CAS0_9FIRM</name>
<dbReference type="GO" id="GO:0003677">
    <property type="term" value="F:DNA binding"/>
    <property type="evidence" value="ECO:0007669"/>
    <property type="project" value="UniProtKB-KW"/>
</dbReference>
<dbReference type="SUPFAM" id="SSF89447">
    <property type="entry name" value="AbrB/MazE/MraZ-like"/>
    <property type="match status" value="1"/>
</dbReference>
<dbReference type="PANTHER" id="PTHR40516">
    <property type="entry name" value="ANTITOXIN CHPS-RELATED"/>
    <property type="match status" value="1"/>
</dbReference>
<evidence type="ECO:0000259" key="1">
    <source>
        <dbReference type="SMART" id="SM00966"/>
    </source>
</evidence>
<dbReference type="Gene3D" id="2.10.260.10">
    <property type="match status" value="1"/>
</dbReference>
<feature type="domain" description="SpoVT-AbrB" evidence="1">
    <location>
        <begin position="6"/>
        <end position="51"/>
    </location>
</feature>
<dbReference type="Proteomes" id="UP000823123">
    <property type="component" value="Unassembled WGS sequence"/>
</dbReference>
<evidence type="ECO:0000313" key="3">
    <source>
        <dbReference type="Proteomes" id="UP000823123"/>
    </source>
</evidence>
<gene>
    <name evidence="2" type="ORF">IBJ83_07905</name>
</gene>
<organism evidence="2 3">
    <name type="scientific">Parvimonas parva</name>
    <dbReference type="NCBI Taxonomy" id="2769485"/>
    <lineage>
        <taxon>Bacteria</taxon>
        <taxon>Bacillati</taxon>
        <taxon>Bacillota</taxon>
        <taxon>Tissierellia</taxon>
        <taxon>Tissierellales</taxon>
        <taxon>Peptoniphilaceae</taxon>
        <taxon>Parvimonas</taxon>
    </lineage>
</organism>
<accession>A0ABS1CAS0</accession>
<keyword evidence="3" id="KW-1185">Reference proteome</keyword>
<dbReference type="EMBL" id="JACVDA010000031">
    <property type="protein sequence ID" value="MBK1469211.1"/>
    <property type="molecule type" value="Genomic_DNA"/>
</dbReference>
<dbReference type="InterPro" id="IPR037914">
    <property type="entry name" value="SpoVT-AbrB_sf"/>
</dbReference>
<dbReference type="InterPro" id="IPR039052">
    <property type="entry name" value="Antitox_PemI-like"/>
</dbReference>
<comment type="caution">
    <text evidence="2">The sequence shown here is derived from an EMBL/GenBank/DDBJ whole genome shotgun (WGS) entry which is preliminary data.</text>
</comment>
<dbReference type="PANTHER" id="PTHR40516:SF1">
    <property type="entry name" value="ANTITOXIN CHPS-RELATED"/>
    <property type="match status" value="1"/>
</dbReference>